<dbReference type="OrthoDB" id="415825at2759"/>
<reference evidence="1" key="1">
    <citation type="submission" date="2021-05" db="EMBL/GenBank/DDBJ databases">
        <authorList>
            <person name="Stam R."/>
        </authorList>
    </citation>
    <scope>NUCLEOTIDE SEQUENCE</scope>
    <source>
        <strain evidence="1">CS162</strain>
    </source>
</reference>
<proteinExistence type="predicted"/>
<dbReference type="AlphaFoldDB" id="A0A8J2I0P3"/>
<dbReference type="PANTHER" id="PTHR37540:SF5">
    <property type="entry name" value="TRANSCRIPTION FACTOR DOMAIN-CONTAINING PROTEIN"/>
    <property type="match status" value="1"/>
</dbReference>
<evidence type="ECO:0008006" key="3">
    <source>
        <dbReference type="Google" id="ProtNLM"/>
    </source>
</evidence>
<comment type="caution">
    <text evidence="1">The sequence shown here is derived from an EMBL/GenBank/DDBJ whole genome shotgun (WGS) entry which is preliminary data.</text>
</comment>
<gene>
    <name evidence="1" type="ORF">ALTATR162_LOCUS4011</name>
</gene>
<keyword evidence="2" id="KW-1185">Reference proteome</keyword>
<evidence type="ECO:0000313" key="2">
    <source>
        <dbReference type="Proteomes" id="UP000676310"/>
    </source>
</evidence>
<dbReference type="GeneID" id="67015632"/>
<name>A0A8J2I0P3_9PLEO</name>
<evidence type="ECO:0000313" key="1">
    <source>
        <dbReference type="EMBL" id="CAG5156151.1"/>
    </source>
</evidence>
<dbReference type="Proteomes" id="UP000676310">
    <property type="component" value="Unassembled WGS sequence"/>
</dbReference>
<organism evidence="1 2">
    <name type="scientific">Alternaria atra</name>
    <dbReference type="NCBI Taxonomy" id="119953"/>
    <lineage>
        <taxon>Eukaryota</taxon>
        <taxon>Fungi</taxon>
        <taxon>Dikarya</taxon>
        <taxon>Ascomycota</taxon>
        <taxon>Pezizomycotina</taxon>
        <taxon>Dothideomycetes</taxon>
        <taxon>Pleosporomycetidae</taxon>
        <taxon>Pleosporales</taxon>
        <taxon>Pleosporineae</taxon>
        <taxon>Pleosporaceae</taxon>
        <taxon>Alternaria</taxon>
        <taxon>Alternaria sect. Ulocladioides</taxon>
    </lineage>
</organism>
<dbReference type="RefSeq" id="XP_043167556.1">
    <property type="nucleotide sequence ID" value="XM_043311621.1"/>
</dbReference>
<dbReference type="PANTHER" id="PTHR37540">
    <property type="entry name" value="TRANSCRIPTION FACTOR (ACR-2), PUTATIVE-RELATED-RELATED"/>
    <property type="match status" value="1"/>
</dbReference>
<dbReference type="EMBL" id="CAJRGZ010000017">
    <property type="protein sequence ID" value="CAG5156151.1"/>
    <property type="molecule type" value="Genomic_DNA"/>
</dbReference>
<sequence>MWRQDSYDLHTLSPSTHPVRVLAARIYSAIAEASTHSAPPVFQEVSGYSFPGGNVLDDLKHDWIRTTTFYCYDQAWMQYVCGNHLSFLSHVHATLVYQDLDEGLLYESDLTVYAKTKVLGLFRGPLNTDDTTIISILYMLISEIGSPDEDAFSVHQDGLVTCLRNQQDALGPNIATFMTLVMLTFAICRGKDESTELTPQLSSEAWLDNNDLIPPLSARQVHAPPLYQTCSAASTDIIWKMQRCTSTFLARWNHKGEPHMISSGQLTSCDAELQNIYSDLLLLPSAEDDQTSDWIYESCRIAALIYCRSIVQGATLADSANIMHASISGSSSGSGTLLSALHSALRKTDVQTCWGIELSSVFLWVALVGAAASWSPPRSSSEEVLQASAWMRKSFALYAIRAAVTVPFDYADATIHVLRTMLQVQRYIAIRTGSIQAH</sequence>
<protein>
    <recommendedName>
        <fullName evidence="3">Transcription factor domain-containing protein</fullName>
    </recommendedName>
</protein>
<accession>A0A8J2I0P3</accession>